<name>A0A1J3E8C6_NOCCA</name>
<dbReference type="GO" id="GO:0016567">
    <property type="term" value="P:protein ubiquitination"/>
    <property type="evidence" value="ECO:0007669"/>
    <property type="project" value="UniProtKB-UniPathway"/>
</dbReference>
<dbReference type="SMART" id="SM00225">
    <property type="entry name" value="BTB"/>
    <property type="match status" value="1"/>
</dbReference>
<evidence type="ECO:0000256" key="4">
    <source>
        <dbReference type="SAM" id="MobiDB-lite"/>
    </source>
</evidence>
<evidence type="ECO:0000256" key="3">
    <source>
        <dbReference type="PROSITE-ProRule" id="PRU00982"/>
    </source>
</evidence>
<dbReference type="Gene3D" id="3.30.710.10">
    <property type="entry name" value="Potassium Channel Kv1.1, Chain A"/>
    <property type="match status" value="1"/>
</dbReference>
<dbReference type="SUPFAM" id="SSF54695">
    <property type="entry name" value="POZ domain"/>
    <property type="match status" value="1"/>
</dbReference>
<dbReference type="InterPro" id="IPR043454">
    <property type="entry name" value="NPH3/RPT2-like"/>
</dbReference>
<dbReference type="AlphaFoldDB" id="A0A1J3E8C6"/>
<dbReference type="PROSITE" id="PS50097">
    <property type="entry name" value="BTB"/>
    <property type="match status" value="1"/>
</dbReference>
<dbReference type="PROSITE" id="PS51649">
    <property type="entry name" value="NPH3"/>
    <property type="match status" value="1"/>
</dbReference>
<dbReference type="InterPro" id="IPR011333">
    <property type="entry name" value="SKP1/BTB/POZ_sf"/>
</dbReference>
<protein>
    <submittedName>
        <fullName evidence="7">BTB/POZ domain-containing protein</fullName>
    </submittedName>
</protein>
<sequence>MEVCSDLEVDINGEETVFLNKQIICKYSETLRKLLGKSACSNGNLKVIFNDFPGGAESFELVSRFCYNNGQLTVMPSNVVFLHCAAKFMEVSKVLEQTEKCMEEIRYWSWPELLLGLKQCQELETSSEADSLAAKLMDALVEKLCLTVEVSPSSAASACSPDSSLFRFSCDSKSTESFKNSSARLTWWFDEVLVLSLGFVETFLKLMVSRRFDNLVISRFLFYYQKVKFCSASSTEKRRILETTIDTLYVLDRSCVPCKSLFGVLRLALGLNINKSSMNKLELMIGHHLDQATLDNLLVPSPLKSSHLYYVNLVLRFTKAFLDGGARGRSQMKKVSSLIDQYIAEVAPDPCLKPSKFMSLLTLVPDSARESHEEIYRAIDMYLQAHTGLTNCEKLNLIRTLSYEKLSVESRAHISQNPKFQAIEALIPQETKMIRTFADQSPDEQKQQLILRVEKVEISGETEKLKEHIEGIQWRVMELERACLKMQNQMEVIKKRSKTSSKGSNRSLPKLCS</sequence>
<comment type="pathway">
    <text evidence="1">Protein modification; protein ubiquitination.</text>
</comment>
<dbReference type="Pfam" id="PF03000">
    <property type="entry name" value="NPH3"/>
    <property type="match status" value="1"/>
</dbReference>
<dbReference type="PANTHER" id="PTHR32370">
    <property type="entry name" value="OS12G0117600 PROTEIN"/>
    <property type="match status" value="1"/>
</dbReference>
<comment type="similarity">
    <text evidence="3">Belongs to the NPH3 family.</text>
</comment>
<keyword evidence="2" id="KW-0833">Ubl conjugation pathway</keyword>
<organism evidence="7">
    <name type="scientific">Noccaea caerulescens</name>
    <name type="common">Alpine penny-cress</name>
    <name type="synonym">Thlaspi caerulescens</name>
    <dbReference type="NCBI Taxonomy" id="107243"/>
    <lineage>
        <taxon>Eukaryota</taxon>
        <taxon>Viridiplantae</taxon>
        <taxon>Streptophyta</taxon>
        <taxon>Embryophyta</taxon>
        <taxon>Tracheophyta</taxon>
        <taxon>Spermatophyta</taxon>
        <taxon>Magnoliopsida</taxon>
        <taxon>eudicotyledons</taxon>
        <taxon>Gunneridae</taxon>
        <taxon>Pentapetalae</taxon>
        <taxon>rosids</taxon>
        <taxon>malvids</taxon>
        <taxon>Brassicales</taxon>
        <taxon>Brassicaceae</taxon>
        <taxon>Coluteocarpeae</taxon>
        <taxon>Noccaea</taxon>
    </lineage>
</organism>
<dbReference type="EMBL" id="GEVI01005923">
    <property type="protein sequence ID" value="JAU26397.1"/>
    <property type="molecule type" value="Transcribed_RNA"/>
</dbReference>
<evidence type="ECO:0000259" key="6">
    <source>
        <dbReference type="PROSITE" id="PS51649"/>
    </source>
</evidence>
<evidence type="ECO:0000259" key="5">
    <source>
        <dbReference type="PROSITE" id="PS50097"/>
    </source>
</evidence>
<reference evidence="7" key="1">
    <citation type="submission" date="2016-07" db="EMBL/GenBank/DDBJ databases">
        <title>De novo transcriptome assembly of four accessions of the metal hyperaccumulator plant Noccaea caerulescens.</title>
        <authorList>
            <person name="Blande D."/>
            <person name="Halimaa P."/>
            <person name="Tervahauta A.I."/>
            <person name="Aarts M.G."/>
            <person name="Karenlampi S.O."/>
        </authorList>
    </citation>
    <scope>NUCLEOTIDE SEQUENCE</scope>
</reference>
<feature type="domain" description="NPH3" evidence="6">
    <location>
        <begin position="186"/>
        <end position="435"/>
    </location>
</feature>
<accession>A0A1J3E8C6</accession>
<evidence type="ECO:0000256" key="2">
    <source>
        <dbReference type="ARBA" id="ARBA00022786"/>
    </source>
</evidence>
<feature type="region of interest" description="Disordered" evidence="4">
    <location>
        <begin position="493"/>
        <end position="513"/>
    </location>
</feature>
<gene>
    <name evidence="7" type="ORF">GA_TR15821_c10_g1_i1_g.48418</name>
</gene>
<dbReference type="InterPro" id="IPR027356">
    <property type="entry name" value="NPH3_dom"/>
</dbReference>
<evidence type="ECO:0000256" key="1">
    <source>
        <dbReference type="ARBA" id="ARBA00004906"/>
    </source>
</evidence>
<feature type="domain" description="BTB" evidence="5">
    <location>
        <begin position="5"/>
        <end position="69"/>
    </location>
</feature>
<evidence type="ECO:0000313" key="7">
    <source>
        <dbReference type="EMBL" id="JAU26397.1"/>
    </source>
</evidence>
<dbReference type="InterPro" id="IPR000210">
    <property type="entry name" value="BTB/POZ_dom"/>
</dbReference>
<proteinExistence type="inferred from homology"/>
<dbReference type="UniPathway" id="UPA00143"/>